<proteinExistence type="inferred from homology"/>
<keyword evidence="8" id="KW-1185">Reference proteome</keyword>
<keyword evidence="7" id="KW-0456">Lyase</keyword>
<organism evidence="7 8">
    <name type="scientific">Celeribacter ethanolicus</name>
    <dbReference type="NCBI Taxonomy" id="1758178"/>
    <lineage>
        <taxon>Bacteria</taxon>
        <taxon>Pseudomonadati</taxon>
        <taxon>Pseudomonadota</taxon>
        <taxon>Alphaproteobacteria</taxon>
        <taxon>Rhodobacterales</taxon>
        <taxon>Roseobacteraceae</taxon>
        <taxon>Celeribacter</taxon>
    </lineage>
</organism>
<sequence length="205" mass="22826">MSDGFRIIETFGYVPEKGMTRGELHLARMARTAEKLNVAFDQAEAERLMTEFRADIPRRMRLTLAWAGTLELQDAPLALAKPVFRVQVHETRLDPTAPWLSVKTTERQLYDQARAALPEGVDELLFLNTRGELCEGTITNVFLERGGEMLTPALSSGLLPGVLREEMLAQGRVREAVLTEADLRTAVRVWVGNSLRGLIPAKLVG</sequence>
<evidence type="ECO:0000313" key="8">
    <source>
        <dbReference type="Proteomes" id="UP000217935"/>
    </source>
</evidence>
<dbReference type="InterPro" id="IPR001544">
    <property type="entry name" value="Aminotrans_IV"/>
</dbReference>
<evidence type="ECO:0000256" key="5">
    <source>
        <dbReference type="RuleBase" id="RU004106"/>
    </source>
</evidence>
<comment type="cofactor">
    <cofactor evidence="1 6">
        <name>pyridoxal 5'-phosphate</name>
        <dbReference type="ChEBI" id="CHEBI:597326"/>
    </cofactor>
</comment>
<dbReference type="SUPFAM" id="SSF56752">
    <property type="entry name" value="D-aminoacid aminotransferase-like PLP-dependent enzymes"/>
    <property type="match status" value="1"/>
</dbReference>
<dbReference type="KEGG" id="ceh:CEW89_17735"/>
<evidence type="ECO:0000256" key="2">
    <source>
        <dbReference type="ARBA" id="ARBA00009320"/>
    </source>
</evidence>
<protein>
    <recommendedName>
        <fullName evidence="3">Probable branched-chain-amino-acid aminotransferase</fullName>
    </recommendedName>
</protein>
<evidence type="ECO:0000256" key="3">
    <source>
        <dbReference type="ARBA" id="ARBA00014472"/>
    </source>
</evidence>
<keyword evidence="4 6" id="KW-0663">Pyridoxal phosphate</keyword>
<evidence type="ECO:0000313" key="7">
    <source>
        <dbReference type="EMBL" id="ATG49252.1"/>
    </source>
</evidence>
<dbReference type="OrthoDB" id="9809239at2"/>
<dbReference type="NCBIfam" id="NF005729">
    <property type="entry name" value="PRK07546.1-3"/>
    <property type="match status" value="1"/>
</dbReference>
<comment type="similarity">
    <text evidence="2 5">Belongs to the class-IV pyridoxal-phosphate-dependent aminotransferase family.</text>
</comment>
<dbReference type="GO" id="GO:0016829">
    <property type="term" value="F:lyase activity"/>
    <property type="evidence" value="ECO:0007669"/>
    <property type="project" value="UniProtKB-KW"/>
</dbReference>
<dbReference type="InterPro" id="IPR043131">
    <property type="entry name" value="BCAT-like_N"/>
</dbReference>
<evidence type="ECO:0000256" key="4">
    <source>
        <dbReference type="ARBA" id="ARBA00022898"/>
    </source>
</evidence>
<dbReference type="InterPro" id="IPR043132">
    <property type="entry name" value="BCAT-like_C"/>
</dbReference>
<dbReference type="Proteomes" id="UP000217935">
    <property type="component" value="Chromosome"/>
</dbReference>
<reference evidence="7 8" key="1">
    <citation type="submission" date="2017-06" db="EMBL/GenBank/DDBJ databases">
        <title>Celeribacter sp. TSPH2 complete genome sequence.</title>
        <authorList>
            <person name="Woo J.-H."/>
            <person name="Kim H.-S."/>
        </authorList>
    </citation>
    <scope>NUCLEOTIDE SEQUENCE [LARGE SCALE GENOMIC DNA]</scope>
    <source>
        <strain evidence="7 8">TSPH2</strain>
    </source>
</reference>
<dbReference type="AlphaFoldDB" id="A0A291GGR7"/>
<dbReference type="STRING" id="1758178.GCA_001550095_03067"/>
<dbReference type="Pfam" id="PF01063">
    <property type="entry name" value="Aminotran_4"/>
    <property type="match status" value="1"/>
</dbReference>
<evidence type="ECO:0000256" key="1">
    <source>
        <dbReference type="ARBA" id="ARBA00001933"/>
    </source>
</evidence>
<dbReference type="InterPro" id="IPR036038">
    <property type="entry name" value="Aminotransferase-like"/>
</dbReference>
<dbReference type="RefSeq" id="WP_096806798.1">
    <property type="nucleotide sequence ID" value="NZ_CP022196.1"/>
</dbReference>
<evidence type="ECO:0000256" key="6">
    <source>
        <dbReference type="RuleBase" id="RU004516"/>
    </source>
</evidence>
<dbReference type="EMBL" id="CP022196">
    <property type="protein sequence ID" value="ATG49252.1"/>
    <property type="molecule type" value="Genomic_DNA"/>
</dbReference>
<dbReference type="Gene3D" id="3.20.10.10">
    <property type="entry name" value="D-amino Acid Aminotransferase, subunit A, domain 2"/>
    <property type="match status" value="1"/>
</dbReference>
<dbReference type="Gene3D" id="3.30.470.10">
    <property type="match status" value="1"/>
</dbReference>
<dbReference type="PROSITE" id="PS00770">
    <property type="entry name" value="AA_TRANSFER_CLASS_4"/>
    <property type="match status" value="1"/>
</dbReference>
<name>A0A291GGR7_9RHOB</name>
<accession>A0A291GGR7</accession>
<dbReference type="InterPro" id="IPR018300">
    <property type="entry name" value="Aminotrans_IV_CS"/>
</dbReference>
<gene>
    <name evidence="7" type="ORF">CEW89_17735</name>
</gene>